<protein>
    <submittedName>
        <fullName evidence="1">Gypsy retrotransposon integrase 1</fullName>
    </submittedName>
</protein>
<evidence type="ECO:0000313" key="1">
    <source>
        <dbReference type="EMBL" id="SBS19087.1"/>
    </source>
</evidence>
<dbReference type="AlphaFoldDB" id="A0A1A8SLJ0"/>
<name>A0A1A8SLJ0_9TELE</name>
<feature type="non-terminal residue" evidence="1">
    <location>
        <position position="113"/>
    </location>
</feature>
<organism evidence="1">
    <name type="scientific">Nothobranchius rachovii</name>
    <name type="common">bluefin notho</name>
    <dbReference type="NCBI Taxonomy" id="451742"/>
    <lineage>
        <taxon>Eukaryota</taxon>
        <taxon>Metazoa</taxon>
        <taxon>Chordata</taxon>
        <taxon>Craniata</taxon>
        <taxon>Vertebrata</taxon>
        <taxon>Euteleostomi</taxon>
        <taxon>Actinopterygii</taxon>
        <taxon>Neopterygii</taxon>
        <taxon>Teleostei</taxon>
        <taxon>Neoteleostei</taxon>
        <taxon>Acanthomorphata</taxon>
        <taxon>Ovalentaria</taxon>
        <taxon>Atherinomorphae</taxon>
        <taxon>Cyprinodontiformes</taxon>
        <taxon>Nothobranchiidae</taxon>
        <taxon>Nothobranchius</taxon>
    </lineage>
</organism>
<accession>A0A1A8SLJ0</accession>
<dbReference type="EMBL" id="HAEI01016618">
    <property type="protein sequence ID" value="SBS19087.1"/>
    <property type="molecule type" value="Transcribed_RNA"/>
</dbReference>
<reference evidence="1" key="1">
    <citation type="submission" date="2016-05" db="EMBL/GenBank/DDBJ databases">
        <authorList>
            <person name="Lavstsen T."/>
            <person name="Jespersen J.S."/>
        </authorList>
    </citation>
    <scope>NUCLEOTIDE SEQUENCE</scope>
    <source>
        <tissue evidence="1">Brain</tissue>
    </source>
</reference>
<reference evidence="1" key="2">
    <citation type="submission" date="2016-06" db="EMBL/GenBank/DDBJ databases">
        <title>The genome of a short-lived fish provides insights into sex chromosome evolution and the genetic control of aging.</title>
        <authorList>
            <person name="Reichwald K."/>
            <person name="Felder M."/>
            <person name="Petzold A."/>
            <person name="Koch P."/>
            <person name="Groth M."/>
            <person name="Platzer M."/>
        </authorList>
    </citation>
    <scope>NUCLEOTIDE SEQUENCE</scope>
    <source>
        <tissue evidence="1">Brain</tissue>
    </source>
</reference>
<proteinExistence type="predicted"/>
<gene>
    <name evidence="1" type="primary">GIN1</name>
</gene>
<sequence length="113" mass="12835">LASVARKEEKSLRRYWEANLPPQPLHHYIWYRACGVTCNCPIKCVFVDGMYGFSGGVSVEVISEIICQKIHRISRFENQDQTRFGGGDQIEAEMGGKCMNEAKNGFGVFLMRK</sequence>
<feature type="non-terminal residue" evidence="1">
    <location>
        <position position="1"/>
    </location>
</feature>